<evidence type="ECO:0000256" key="3">
    <source>
        <dbReference type="ARBA" id="ARBA00022692"/>
    </source>
</evidence>
<evidence type="ECO:0000256" key="1">
    <source>
        <dbReference type="ARBA" id="ARBA00004141"/>
    </source>
</evidence>
<organism evidence="7 8">
    <name type="scientific">Phtheirospermum japonicum</name>
    <dbReference type="NCBI Taxonomy" id="374723"/>
    <lineage>
        <taxon>Eukaryota</taxon>
        <taxon>Viridiplantae</taxon>
        <taxon>Streptophyta</taxon>
        <taxon>Embryophyta</taxon>
        <taxon>Tracheophyta</taxon>
        <taxon>Spermatophyta</taxon>
        <taxon>Magnoliopsida</taxon>
        <taxon>eudicotyledons</taxon>
        <taxon>Gunneridae</taxon>
        <taxon>Pentapetalae</taxon>
        <taxon>asterids</taxon>
        <taxon>lamiids</taxon>
        <taxon>Lamiales</taxon>
        <taxon>Orobanchaceae</taxon>
        <taxon>Orobanchaceae incertae sedis</taxon>
        <taxon>Phtheirospermum</taxon>
    </lineage>
</organism>
<dbReference type="EMBL" id="BMAC01000403">
    <property type="protein sequence ID" value="GFP95711.1"/>
    <property type="molecule type" value="Genomic_DNA"/>
</dbReference>
<evidence type="ECO:0000313" key="7">
    <source>
        <dbReference type="EMBL" id="GFP95711.1"/>
    </source>
</evidence>
<reference evidence="7" key="1">
    <citation type="submission" date="2020-07" db="EMBL/GenBank/DDBJ databases">
        <title>Ethylene signaling mediates host invasion by parasitic plants.</title>
        <authorList>
            <person name="Yoshida S."/>
        </authorList>
    </citation>
    <scope>NUCLEOTIDE SEQUENCE</scope>
    <source>
        <strain evidence="7">Okayama</strain>
    </source>
</reference>
<comment type="similarity">
    <text evidence="2">Belongs to the LIMR family.</text>
</comment>
<dbReference type="AlphaFoldDB" id="A0A830CMW9"/>
<evidence type="ECO:0000256" key="6">
    <source>
        <dbReference type="SAM" id="Phobius"/>
    </source>
</evidence>
<name>A0A830CMW9_9LAMI</name>
<dbReference type="OrthoDB" id="203099at2759"/>
<keyword evidence="8" id="KW-1185">Reference proteome</keyword>
<comment type="caution">
    <text evidence="7">The sequence shown here is derived from an EMBL/GenBank/DDBJ whole genome shotgun (WGS) entry which is preliminary data.</text>
</comment>
<gene>
    <name evidence="7" type="ORF">PHJA_001715300</name>
</gene>
<protein>
    <submittedName>
        <fullName evidence="7">Uncharacterized protein</fullName>
    </submittedName>
</protein>
<feature type="transmembrane region" description="Helical" evidence="6">
    <location>
        <begin position="156"/>
        <end position="176"/>
    </location>
</feature>
<dbReference type="PANTHER" id="PTHR21355">
    <property type="entry name" value="G-PROTEIN COUPLED RECEPTOR-ASSOCIATED PROTEIN LMBRD2"/>
    <property type="match status" value="1"/>
</dbReference>
<keyword evidence="3 6" id="KW-0812">Transmembrane</keyword>
<sequence length="205" mass="23039">MGDLLLFVLAYRRLDLLHFHKDFVHLEAASKTLKELVGAAQTEVSSLTNLYSIAEEMLTHYTRLSKVKRIFVFIQDVGVLFDIYATDGGDGGVYAIVLRGSRRRSLIYVQTITNHDKAVSLSSGAGHIGVHFYLGYEDARDFTIRERLKTSAHVNLIYYICVGSIAFCGVIMLIILHKNWFKVMVRVKDASGTALFVLFLSSNMP</sequence>
<proteinExistence type="inferred from homology"/>
<evidence type="ECO:0000313" key="8">
    <source>
        <dbReference type="Proteomes" id="UP000653305"/>
    </source>
</evidence>
<dbReference type="PANTHER" id="PTHR21355:SF0">
    <property type="entry name" value="G-PROTEIN COUPLED RECEPTOR-ASSOCIATED PROTEIN LMBRD2"/>
    <property type="match status" value="1"/>
</dbReference>
<evidence type="ECO:0000256" key="2">
    <source>
        <dbReference type="ARBA" id="ARBA00010487"/>
    </source>
</evidence>
<dbReference type="Proteomes" id="UP000653305">
    <property type="component" value="Unassembled WGS sequence"/>
</dbReference>
<comment type="subcellular location">
    <subcellularLocation>
        <location evidence="1">Membrane</location>
        <topology evidence="1">Multi-pass membrane protein</topology>
    </subcellularLocation>
</comment>
<keyword evidence="4 6" id="KW-1133">Transmembrane helix</keyword>
<accession>A0A830CMW9</accession>
<evidence type="ECO:0000256" key="4">
    <source>
        <dbReference type="ARBA" id="ARBA00022989"/>
    </source>
</evidence>
<dbReference type="InterPro" id="IPR051584">
    <property type="entry name" value="GPCR-associated_LMBR1"/>
</dbReference>
<keyword evidence="5 6" id="KW-0472">Membrane</keyword>
<evidence type="ECO:0000256" key="5">
    <source>
        <dbReference type="ARBA" id="ARBA00023136"/>
    </source>
</evidence>
<dbReference type="GO" id="GO:0016020">
    <property type="term" value="C:membrane"/>
    <property type="evidence" value="ECO:0007669"/>
    <property type="project" value="UniProtKB-SubCell"/>
</dbReference>